<protein>
    <submittedName>
        <fullName evidence="9">Peptide/nickel transport system permease protein</fullName>
    </submittedName>
</protein>
<accession>A0ABU2C166</accession>
<dbReference type="InterPro" id="IPR000515">
    <property type="entry name" value="MetI-like"/>
</dbReference>
<evidence type="ECO:0000256" key="5">
    <source>
        <dbReference type="ARBA" id="ARBA00022989"/>
    </source>
</evidence>
<dbReference type="RefSeq" id="WP_310306046.1">
    <property type="nucleotide sequence ID" value="NZ_BAAAPS010000005.1"/>
</dbReference>
<dbReference type="Gene3D" id="1.10.3720.10">
    <property type="entry name" value="MetI-like"/>
    <property type="match status" value="1"/>
</dbReference>
<keyword evidence="5 7" id="KW-1133">Transmembrane helix</keyword>
<evidence type="ECO:0000256" key="2">
    <source>
        <dbReference type="ARBA" id="ARBA00022448"/>
    </source>
</evidence>
<reference evidence="9 10" key="1">
    <citation type="submission" date="2023-07" db="EMBL/GenBank/DDBJ databases">
        <title>Sequencing the genomes of 1000 actinobacteria strains.</title>
        <authorList>
            <person name="Klenk H.-P."/>
        </authorList>
    </citation>
    <scope>NUCLEOTIDE SEQUENCE [LARGE SCALE GENOMIC DNA]</scope>
    <source>
        <strain evidence="9 10">DSM 19426</strain>
    </source>
</reference>
<organism evidence="9 10">
    <name type="scientific">Nocardioides marmoribigeumensis</name>
    <dbReference type="NCBI Taxonomy" id="433649"/>
    <lineage>
        <taxon>Bacteria</taxon>
        <taxon>Bacillati</taxon>
        <taxon>Actinomycetota</taxon>
        <taxon>Actinomycetes</taxon>
        <taxon>Propionibacteriales</taxon>
        <taxon>Nocardioidaceae</taxon>
        <taxon>Nocardioides</taxon>
    </lineage>
</organism>
<feature type="transmembrane region" description="Helical" evidence="7">
    <location>
        <begin position="210"/>
        <end position="229"/>
    </location>
</feature>
<keyword evidence="2 7" id="KW-0813">Transport</keyword>
<dbReference type="PROSITE" id="PS50928">
    <property type="entry name" value="ABC_TM1"/>
    <property type="match status" value="1"/>
</dbReference>
<comment type="subcellular location">
    <subcellularLocation>
        <location evidence="1 7">Cell membrane</location>
        <topology evidence="1 7">Multi-pass membrane protein</topology>
    </subcellularLocation>
</comment>
<dbReference type="Pfam" id="PF19300">
    <property type="entry name" value="BPD_transp_1_N"/>
    <property type="match status" value="1"/>
</dbReference>
<evidence type="ECO:0000256" key="4">
    <source>
        <dbReference type="ARBA" id="ARBA00022692"/>
    </source>
</evidence>
<evidence type="ECO:0000259" key="8">
    <source>
        <dbReference type="PROSITE" id="PS50928"/>
    </source>
</evidence>
<keyword evidence="4 7" id="KW-0812">Transmembrane</keyword>
<evidence type="ECO:0000256" key="7">
    <source>
        <dbReference type="RuleBase" id="RU363032"/>
    </source>
</evidence>
<gene>
    <name evidence="9" type="ORF">J2S63_003961</name>
</gene>
<feature type="transmembrane region" description="Helical" evidence="7">
    <location>
        <begin position="106"/>
        <end position="125"/>
    </location>
</feature>
<feature type="transmembrane region" description="Helical" evidence="7">
    <location>
        <begin position="137"/>
        <end position="163"/>
    </location>
</feature>
<feature type="transmembrane region" description="Helical" evidence="7">
    <location>
        <begin position="264"/>
        <end position="285"/>
    </location>
</feature>
<keyword evidence="3" id="KW-1003">Cell membrane</keyword>
<dbReference type="PANTHER" id="PTHR43163:SF6">
    <property type="entry name" value="DIPEPTIDE TRANSPORT SYSTEM PERMEASE PROTEIN DPPB-RELATED"/>
    <property type="match status" value="1"/>
</dbReference>
<dbReference type="SUPFAM" id="SSF161098">
    <property type="entry name" value="MetI-like"/>
    <property type="match status" value="1"/>
</dbReference>
<comment type="similarity">
    <text evidence="7">Belongs to the binding-protein-dependent transport system permease family.</text>
</comment>
<evidence type="ECO:0000256" key="1">
    <source>
        <dbReference type="ARBA" id="ARBA00004651"/>
    </source>
</evidence>
<evidence type="ECO:0000256" key="6">
    <source>
        <dbReference type="ARBA" id="ARBA00023136"/>
    </source>
</evidence>
<dbReference type="Pfam" id="PF00528">
    <property type="entry name" value="BPD_transp_1"/>
    <property type="match status" value="1"/>
</dbReference>
<evidence type="ECO:0000313" key="9">
    <source>
        <dbReference type="EMBL" id="MDR7364408.1"/>
    </source>
</evidence>
<keyword evidence="6 7" id="KW-0472">Membrane</keyword>
<dbReference type="Proteomes" id="UP001183648">
    <property type="component" value="Unassembled WGS sequence"/>
</dbReference>
<evidence type="ECO:0000313" key="10">
    <source>
        <dbReference type="Proteomes" id="UP001183648"/>
    </source>
</evidence>
<evidence type="ECO:0000256" key="3">
    <source>
        <dbReference type="ARBA" id="ARBA00022475"/>
    </source>
</evidence>
<keyword evidence="10" id="KW-1185">Reference proteome</keyword>
<dbReference type="PANTHER" id="PTHR43163">
    <property type="entry name" value="DIPEPTIDE TRANSPORT SYSTEM PERMEASE PROTEIN DPPB-RELATED"/>
    <property type="match status" value="1"/>
</dbReference>
<name>A0ABU2C166_9ACTN</name>
<dbReference type="InterPro" id="IPR035906">
    <property type="entry name" value="MetI-like_sf"/>
</dbReference>
<dbReference type="InterPro" id="IPR045621">
    <property type="entry name" value="BPD_transp_1_N"/>
</dbReference>
<dbReference type="EMBL" id="JAVDYG010000001">
    <property type="protein sequence ID" value="MDR7364408.1"/>
    <property type="molecule type" value="Genomic_DNA"/>
</dbReference>
<feature type="transmembrane region" description="Helical" evidence="7">
    <location>
        <begin position="16"/>
        <end position="34"/>
    </location>
</feature>
<dbReference type="CDD" id="cd06261">
    <property type="entry name" value="TM_PBP2"/>
    <property type="match status" value="1"/>
</dbReference>
<feature type="domain" description="ABC transmembrane type-1" evidence="8">
    <location>
        <begin position="102"/>
        <end position="333"/>
    </location>
</feature>
<feature type="transmembrane region" description="Helical" evidence="7">
    <location>
        <begin position="314"/>
        <end position="336"/>
    </location>
</feature>
<proteinExistence type="inferred from homology"/>
<sequence>MAVAGGSLPRYIGQRLVLLVPMIWLVLTLVFLMLRVAPGDPVSAAVGGRLSEDELDRRRASLGLDRPLWVQYLEYLGQVAHLNLGKALSDNRPVIDIIRDNGGATLTLTIGAFLFALVIGIPLGLMAGRRRDSFADIVIRLFGIVTYAAPIFVVGLVLVLIVASAGTGWPTYDIASPVTKFTVQPKTHILLLDAVLSGNGAAVTDVLKHHVLPCFTLGLLLCGVFIRLVRVNLLQTLKGDYVEAARARGIPERYVIRRHAFRNALVPVVTVIGLQVALTLSGAVLTESTFNWPGLGTELIDYLNARDYAAVQGLVTFFALIVVVMSVLVDILNALIDPRVSY</sequence>
<comment type="caution">
    <text evidence="9">The sequence shown here is derived from an EMBL/GenBank/DDBJ whole genome shotgun (WGS) entry which is preliminary data.</text>
</comment>